<dbReference type="Proteomes" id="UP000653904">
    <property type="component" value="Unassembled WGS sequence"/>
</dbReference>
<dbReference type="AlphaFoldDB" id="A0AAW3X0F9"/>
<dbReference type="EMBL" id="JACOOW010000004">
    <property type="protein sequence ID" value="MBC5656131.1"/>
    <property type="molecule type" value="Genomic_DNA"/>
</dbReference>
<reference evidence="1 2" key="1">
    <citation type="submission" date="2020-08" db="EMBL/GenBank/DDBJ databases">
        <title>Genome public.</title>
        <authorList>
            <person name="Liu C."/>
            <person name="Sun Q."/>
        </authorList>
    </citation>
    <scope>NUCLEOTIDE SEQUENCE [LARGE SCALE GENOMIC DNA]</scope>
    <source>
        <strain evidence="1 2">BX14</strain>
    </source>
</reference>
<accession>A0AAW3X0F9</accession>
<evidence type="ECO:0000313" key="2">
    <source>
        <dbReference type="Proteomes" id="UP000653904"/>
    </source>
</evidence>
<sequence length="120" mass="13413">MEVEYSLLNQNDTDATFEFSSQSGNNFVLNGQKAKMTKQASHSQNHCTEYHLNSKEETEAFIGDFYALSSSAGKMIDGENFEAVDISNLYSGQQLTINFQINGICNDQTETMTISFDIDL</sequence>
<protein>
    <recommendedName>
        <fullName evidence="3">DUF1934 domain-containing protein</fullName>
    </recommendedName>
</protein>
<comment type="caution">
    <text evidence="1">The sequence shown here is derived from an EMBL/GenBank/DDBJ whole genome shotgun (WGS) entry which is preliminary data.</text>
</comment>
<evidence type="ECO:0000313" key="1">
    <source>
        <dbReference type="EMBL" id="MBC5656131.1"/>
    </source>
</evidence>
<evidence type="ECO:0008006" key="3">
    <source>
        <dbReference type="Google" id="ProtNLM"/>
    </source>
</evidence>
<dbReference type="RefSeq" id="WP_118651475.1">
    <property type="nucleotide sequence ID" value="NZ_JACOOW010000004.1"/>
</dbReference>
<keyword evidence="2" id="KW-1185">Reference proteome</keyword>
<name>A0AAW3X0F9_9CLOT</name>
<proteinExistence type="predicted"/>
<organism evidence="1 2">
    <name type="scientific">Clostridium segne</name>
    <dbReference type="NCBI Taxonomy" id="2763038"/>
    <lineage>
        <taxon>Bacteria</taxon>
        <taxon>Bacillati</taxon>
        <taxon>Bacillota</taxon>
        <taxon>Clostridia</taxon>
        <taxon>Eubacteriales</taxon>
        <taxon>Clostridiaceae</taxon>
        <taxon>Clostridium</taxon>
    </lineage>
</organism>
<gene>
    <name evidence="1" type="ORF">H8S19_03430</name>
</gene>